<feature type="transmembrane region" description="Helical" evidence="6">
    <location>
        <begin position="140"/>
        <end position="161"/>
    </location>
</feature>
<evidence type="ECO:0000313" key="9">
    <source>
        <dbReference type="Proteomes" id="UP001597218"/>
    </source>
</evidence>
<evidence type="ECO:0000259" key="7">
    <source>
        <dbReference type="PROSITE" id="PS50850"/>
    </source>
</evidence>
<dbReference type="InterPro" id="IPR052524">
    <property type="entry name" value="MFS_Cyanate_Porter"/>
</dbReference>
<dbReference type="Gene3D" id="1.20.1250.20">
    <property type="entry name" value="MFS general substrate transporter like domains"/>
    <property type="match status" value="1"/>
</dbReference>
<feature type="transmembrane region" description="Helical" evidence="6">
    <location>
        <begin position="250"/>
        <end position="270"/>
    </location>
</feature>
<gene>
    <name evidence="8" type="ORF">ACFSFY_10025</name>
</gene>
<feature type="transmembrane region" description="Helical" evidence="6">
    <location>
        <begin position="374"/>
        <end position="392"/>
    </location>
</feature>
<feature type="transmembrane region" description="Helical" evidence="6">
    <location>
        <begin position="167"/>
        <end position="188"/>
    </location>
</feature>
<keyword evidence="9" id="KW-1185">Reference proteome</keyword>
<feature type="transmembrane region" description="Helical" evidence="6">
    <location>
        <begin position="106"/>
        <end position="128"/>
    </location>
</feature>
<feature type="transmembrane region" description="Helical" evidence="6">
    <location>
        <begin position="282"/>
        <end position="300"/>
    </location>
</feature>
<accession>A0ABW4SFY0</accession>
<dbReference type="InterPro" id="IPR036259">
    <property type="entry name" value="MFS_trans_sf"/>
</dbReference>
<evidence type="ECO:0000256" key="1">
    <source>
        <dbReference type="ARBA" id="ARBA00004651"/>
    </source>
</evidence>
<organism evidence="8 9">
    <name type="scientific">Sporosarcina siberiensis</name>
    <dbReference type="NCBI Taxonomy" id="1365606"/>
    <lineage>
        <taxon>Bacteria</taxon>
        <taxon>Bacillati</taxon>
        <taxon>Bacillota</taxon>
        <taxon>Bacilli</taxon>
        <taxon>Bacillales</taxon>
        <taxon>Caryophanaceae</taxon>
        <taxon>Sporosarcina</taxon>
    </lineage>
</organism>
<proteinExistence type="predicted"/>
<dbReference type="EMBL" id="JBHUGI010000027">
    <property type="protein sequence ID" value="MFD1928388.1"/>
    <property type="molecule type" value="Genomic_DNA"/>
</dbReference>
<dbReference type="Pfam" id="PF07690">
    <property type="entry name" value="MFS_1"/>
    <property type="match status" value="1"/>
</dbReference>
<keyword evidence="5 6" id="KW-0472">Membrane</keyword>
<dbReference type="InterPro" id="IPR011701">
    <property type="entry name" value="MFS"/>
</dbReference>
<feature type="transmembrane region" description="Helical" evidence="6">
    <location>
        <begin position="342"/>
        <end position="362"/>
    </location>
</feature>
<dbReference type="SUPFAM" id="SSF103473">
    <property type="entry name" value="MFS general substrate transporter"/>
    <property type="match status" value="1"/>
</dbReference>
<dbReference type="PANTHER" id="PTHR23523">
    <property type="match status" value="1"/>
</dbReference>
<dbReference type="RefSeq" id="WP_381537714.1">
    <property type="nucleotide sequence ID" value="NZ_JBHUGI010000027.1"/>
</dbReference>
<dbReference type="Proteomes" id="UP001597218">
    <property type="component" value="Unassembled WGS sequence"/>
</dbReference>
<feature type="domain" description="Major facilitator superfamily (MFS) profile" evidence="7">
    <location>
        <begin position="15"/>
        <end position="396"/>
    </location>
</feature>
<dbReference type="PROSITE" id="PS50850">
    <property type="entry name" value="MFS"/>
    <property type="match status" value="1"/>
</dbReference>
<evidence type="ECO:0000256" key="6">
    <source>
        <dbReference type="SAM" id="Phobius"/>
    </source>
</evidence>
<evidence type="ECO:0000256" key="4">
    <source>
        <dbReference type="ARBA" id="ARBA00022989"/>
    </source>
</evidence>
<evidence type="ECO:0000256" key="2">
    <source>
        <dbReference type="ARBA" id="ARBA00022448"/>
    </source>
</evidence>
<keyword evidence="4 6" id="KW-1133">Transmembrane helix</keyword>
<comment type="subcellular location">
    <subcellularLocation>
        <location evidence="1">Cell membrane</location>
        <topology evidence="1">Multi-pass membrane protein</topology>
    </subcellularLocation>
</comment>
<keyword evidence="3 6" id="KW-0812">Transmembrane</keyword>
<dbReference type="CDD" id="cd17339">
    <property type="entry name" value="MFS_NIMT_CynX_like"/>
    <property type="match status" value="1"/>
</dbReference>
<keyword evidence="2" id="KW-0813">Transport</keyword>
<feature type="transmembrane region" description="Helical" evidence="6">
    <location>
        <begin position="216"/>
        <end position="238"/>
    </location>
</feature>
<evidence type="ECO:0000256" key="3">
    <source>
        <dbReference type="ARBA" id="ARBA00022692"/>
    </source>
</evidence>
<dbReference type="PANTHER" id="PTHR23523:SF2">
    <property type="entry name" value="2-NITROIMIDAZOLE TRANSPORTER"/>
    <property type="match status" value="1"/>
</dbReference>
<feature type="transmembrane region" description="Helical" evidence="6">
    <location>
        <begin position="53"/>
        <end position="72"/>
    </location>
</feature>
<name>A0ABW4SFY0_9BACL</name>
<feature type="transmembrane region" description="Helical" evidence="6">
    <location>
        <begin position="84"/>
        <end position="100"/>
    </location>
</feature>
<feature type="transmembrane region" description="Helical" evidence="6">
    <location>
        <begin position="306"/>
        <end position="330"/>
    </location>
</feature>
<evidence type="ECO:0000313" key="8">
    <source>
        <dbReference type="EMBL" id="MFD1928388.1"/>
    </source>
</evidence>
<reference evidence="9" key="1">
    <citation type="journal article" date="2019" name="Int. J. Syst. Evol. Microbiol.">
        <title>The Global Catalogue of Microorganisms (GCM) 10K type strain sequencing project: providing services to taxonomists for standard genome sequencing and annotation.</title>
        <authorList>
            <consortium name="The Broad Institute Genomics Platform"/>
            <consortium name="The Broad Institute Genome Sequencing Center for Infectious Disease"/>
            <person name="Wu L."/>
            <person name="Ma J."/>
        </authorList>
    </citation>
    <scope>NUCLEOTIDE SEQUENCE [LARGE SCALE GENOMIC DNA]</scope>
    <source>
        <strain evidence="9">CGMCC 4.7177</strain>
    </source>
</reference>
<evidence type="ECO:0000256" key="5">
    <source>
        <dbReference type="ARBA" id="ARBA00023136"/>
    </source>
</evidence>
<comment type="caution">
    <text evidence="8">The sequence shown here is derived from an EMBL/GenBank/DDBJ whole genome shotgun (WGS) entry which is preliminary data.</text>
</comment>
<dbReference type="InterPro" id="IPR020846">
    <property type="entry name" value="MFS_dom"/>
</dbReference>
<sequence length="397" mass="42633">MNKTKDKQLNRPRVGFFIIGIILLASSLRAPVTSVGPLVGMIREGLGISNTTVGMLTMLPLLAFALVSPMAAKISRKFGRDRTIFFSLIVLTFGIILRSMNGIETFLLGTVLLGFAIAIGNVLLPAIIKESFVTRIGLMTGVYAASMNLSSAIASGITVPLASISWLGWQGALGAFGLLSLTALLFWIPKGEIKATNEENSDMNTKKSSGLWKSTLAWKITLFMGLQSLIFYSIIAWFPEILQQKGMTAASAGWMIALMQFTLLPFTFIIPIIAGKMESQRLLVAMTAGLFFLGISGVTFSSPVLIPLWMISIGIASGSAFSLSMMFFGLKTRNSNEAAEMSGMAQSVGYLLAAFGPLLFGLLKDVTGDWTTPLAFLMATSVLLFIFGMGAGKKIEI</sequence>
<protein>
    <submittedName>
        <fullName evidence="8">CynX/NimT family MFS transporter</fullName>
    </submittedName>
</protein>